<evidence type="ECO:0000313" key="1">
    <source>
        <dbReference type="EMBL" id="SQI23079.1"/>
    </source>
</evidence>
<dbReference type="InterPro" id="IPR004484">
    <property type="entry name" value="CbiA/CobB_synth"/>
</dbReference>
<organism evidence="1 2">
    <name type="scientific">Salmonella enterica subsp. arizonae</name>
    <dbReference type="NCBI Taxonomy" id="59203"/>
    <lineage>
        <taxon>Bacteria</taxon>
        <taxon>Pseudomonadati</taxon>
        <taxon>Pseudomonadota</taxon>
        <taxon>Gammaproteobacteria</taxon>
        <taxon>Enterobacterales</taxon>
        <taxon>Enterobacteriaceae</taxon>
        <taxon>Salmonella</taxon>
    </lineage>
</organism>
<dbReference type="EMBL" id="LS483466">
    <property type="protein sequence ID" value="SQI23079.1"/>
    <property type="molecule type" value="Genomic_DNA"/>
</dbReference>
<sequence length="85" mass="9389">MNSPSRWNRPLDVDALLSLSLLSALPAGIWPERPGQTAGAGLTLALADDEAFNFYYPDNIDLLERTGVEIVRFSPLHDAYCLTVR</sequence>
<protein>
    <submittedName>
        <fullName evidence="1">Cobyrinic acid A,C-diamide synthase</fullName>
    </submittedName>
</protein>
<dbReference type="PANTHER" id="PTHR43873:SF1">
    <property type="entry name" value="COBYRINATE A,C-DIAMIDE SYNTHASE"/>
    <property type="match status" value="1"/>
</dbReference>
<gene>
    <name evidence="1" type="primary">cbiA_2</name>
    <name evidence="1" type="ORF">NCTC7307_02197</name>
</gene>
<accession>A0A2X4T9F1</accession>
<proteinExistence type="predicted"/>
<name>A0A2X4T9F1_SALER</name>
<dbReference type="Proteomes" id="UP000248731">
    <property type="component" value="Chromosome 1"/>
</dbReference>
<keyword evidence="2" id="KW-1185">Reference proteome</keyword>
<dbReference type="PANTHER" id="PTHR43873">
    <property type="entry name" value="COBYRINATE A,C-DIAMIDE SYNTHASE"/>
    <property type="match status" value="1"/>
</dbReference>
<dbReference type="AlphaFoldDB" id="A0A2X4T9F1"/>
<evidence type="ECO:0000313" key="2">
    <source>
        <dbReference type="Proteomes" id="UP000248731"/>
    </source>
</evidence>
<reference evidence="1 2" key="1">
    <citation type="submission" date="2018-06" db="EMBL/GenBank/DDBJ databases">
        <authorList>
            <consortium name="Pathogen Informatics"/>
            <person name="Doyle S."/>
        </authorList>
    </citation>
    <scope>NUCLEOTIDE SEQUENCE [LARGE SCALE GENOMIC DNA]</scope>
    <source>
        <strain evidence="1 2">NCTC7307</strain>
    </source>
</reference>
<dbReference type="GO" id="GO:0042242">
    <property type="term" value="F:cobyrinic acid a,c-diamide synthase activity"/>
    <property type="evidence" value="ECO:0007669"/>
    <property type="project" value="InterPro"/>
</dbReference>
<dbReference type="PROSITE" id="PS51274">
    <property type="entry name" value="GATASE_COBBQ"/>
    <property type="match status" value="1"/>
</dbReference>